<gene>
    <name evidence="6" type="primary">ets1-a</name>
    <name evidence="6" type="ORF">L345_07475</name>
</gene>
<dbReference type="PROSITE" id="PS50061">
    <property type="entry name" value="ETS_DOMAIN_3"/>
    <property type="match status" value="1"/>
</dbReference>
<dbReference type="SMART" id="SM00413">
    <property type="entry name" value="ETS"/>
    <property type="match status" value="1"/>
</dbReference>
<dbReference type="GO" id="GO:0005634">
    <property type="term" value="C:nucleus"/>
    <property type="evidence" value="ECO:0007669"/>
    <property type="project" value="UniProtKB-SubCell"/>
</dbReference>
<dbReference type="Gene3D" id="1.10.10.10">
    <property type="entry name" value="Winged helix-like DNA-binding domain superfamily/Winged helix DNA-binding domain"/>
    <property type="match status" value="1"/>
</dbReference>
<evidence type="ECO:0000256" key="1">
    <source>
        <dbReference type="ARBA" id="ARBA00005562"/>
    </source>
</evidence>
<comment type="subcellular location">
    <subcellularLocation>
        <location evidence="3">Nucleus</location>
    </subcellularLocation>
</comment>
<organism evidence="6 7">
    <name type="scientific">Ophiophagus hannah</name>
    <name type="common">King cobra</name>
    <name type="synonym">Naja hannah</name>
    <dbReference type="NCBI Taxonomy" id="8665"/>
    <lineage>
        <taxon>Eukaryota</taxon>
        <taxon>Metazoa</taxon>
        <taxon>Chordata</taxon>
        <taxon>Craniata</taxon>
        <taxon>Vertebrata</taxon>
        <taxon>Euteleostomi</taxon>
        <taxon>Lepidosauria</taxon>
        <taxon>Squamata</taxon>
        <taxon>Bifurcata</taxon>
        <taxon>Unidentata</taxon>
        <taxon>Episquamata</taxon>
        <taxon>Toxicofera</taxon>
        <taxon>Serpentes</taxon>
        <taxon>Colubroidea</taxon>
        <taxon>Elapidae</taxon>
        <taxon>Elapinae</taxon>
        <taxon>Ophiophagus</taxon>
    </lineage>
</organism>
<keyword evidence="3" id="KW-0539">Nucleus</keyword>
<dbReference type="EMBL" id="AZIM01001490">
    <property type="protein sequence ID" value="ETE66750.1"/>
    <property type="molecule type" value="Genomic_DNA"/>
</dbReference>
<dbReference type="PANTHER" id="PTHR11849">
    <property type="entry name" value="ETS"/>
    <property type="match status" value="1"/>
</dbReference>
<evidence type="ECO:0000259" key="5">
    <source>
        <dbReference type="PROSITE" id="PS50061"/>
    </source>
</evidence>
<comment type="similarity">
    <text evidence="1 3">Belongs to the ETS family.</text>
</comment>
<reference evidence="6 7" key="1">
    <citation type="journal article" date="2013" name="Proc. Natl. Acad. Sci. U.S.A.">
        <title>The king cobra genome reveals dynamic gene evolution and adaptation in the snake venom system.</title>
        <authorList>
            <person name="Vonk F.J."/>
            <person name="Casewell N.R."/>
            <person name="Henkel C.V."/>
            <person name="Heimberg A.M."/>
            <person name="Jansen H.J."/>
            <person name="McCleary R.J."/>
            <person name="Kerkkamp H.M."/>
            <person name="Vos R.A."/>
            <person name="Guerreiro I."/>
            <person name="Calvete J.J."/>
            <person name="Wuster W."/>
            <person name="Woods A.E."/>
            <person name="Logan J.M."/>
            <person name="Harrison R.A."/>
            <person name="Castoe T.A."/>
            <person name="de Koning A.P."/>
            <person name="Pollock D.D."/>
            <person name="Yandell M."/>
            <person name="Calderon D."/>
            <person name="Renjifo C."/>
            <person name="Currier R.B."/>
            <person name="Salgado D."/>
            <person name="Pla D."/>
            <person name="Sanz L."/>
            <person name="Hyder A.S."/>
            <person name="Ribeiro J.M."/>
            <person name="Arntzen J.W."/>
            <person name="van den Thillart G.E."/>
            <person name="Boetzer M."/>
            <person name="Pirovano W."/>
            <person name="Dirks R.P."/>
            <person name="Spaink H.P."/>
            <person name="Duboule D."/>
            <person name="McGlinn E."/>
            <person name="Kini R.M."/>
            <person name="Richardson M.K."/>
        </authorList>
    </citation>
    <scope>NUCLEOTIDE SEQUENCE</scope>
    <source>
        <tissue evidence="6">Blood</tissue>
    </source>
</reference>
<dbReference type="InterPro" id="IPR036390">
    <property type="entry name" value="WH_DNA-bd_sf"/>
</dbReference>
<feature type="non-terminal residue" evidence="6">
    <location>
        <position position="1"/>
    </location>
</feature>
<dbReference type="PROSITE" id="PS00346">
    <property type="entry name" value="ETS_DOMAIN_2"/>
    <property type="match status" value="1"/>
</dbReference>
<keyword evidence="2 3" id="KW-0238">DNA-binding</keyword>
<name>V8NXG4_OPHHA</name>
<dbReference type="GO" id="GO:0030154">
    <property type="term" value="P:cell differentiation"/>
    <property type="evidence" value="ECO:0007669"/>
    <property type="project" value="TreeGrafter"/>
</dbReference>
<comment type="caution">
    <text evidence="6">The sequence shown here is derived from an EMBL/GenBank/DDBJ whole genome shotgun (WGS) entry which is preliminary data.</text>
</comment>
<dbReference type="OrthoDB" id="10067219at2759"/>
<dbReference type="AlphaFoldDB" id="V8NXG4"/>
<protein>
    <submittedName>
        <fullName evidence="6">Protein c-ets-1-A</fullName>
    </submittedName>
</protein>
<feature type="compositionally biased region" description="Low complexity" evidence="4">
    <location>
        <begin position="10"/>
        <end position="27"/>
    </location>
</feature>
<dbReference type="InterPro" id="IPR000418">
    <property type="entry name" value="Ets_dom"/>
</dbReference>
<dbReference type="PANTHER" id="PTHR11849:SF209">
    <property type="entry name" value="ETS TRANSLOCATION VARIANT 2"/>
    <property type="match status" value="1"/>
</dbReference>
<sequence length="139" mass="16329">EHWIESLGPDSGSQSSALDSDSCQCDSPIRSQKKRERRDQADSKNPNALPRDRTDGSCQALIRWTGNDWEFKLCDPHEVARRWGKRKNKPRMTYEKLSRGLRYYYHKNIIHKTSGQRYVYRFVCDIQGLLAELDKKLQI</sequence>
<feature type="non-terminal residue" evidence="6">
    <location>
        <position position="139"/>
    </location>
</feature>
<evidence type="ECO:0000313" key="6">
    <source>
        <dbReference type="EMBL" id="ETE66750.1"/>
    </source>
</evidence>
<dbReference type="GO" id="GO:0000981">
    <property type="term" value="F:DNA-binding transcription factor activity, RNA polymerase II-specific"/>
    <property type="evidence" value="ECO:0007669"/>
    <property type="project" value="TreeGrafter"/>
</dbReference>
<dbReference type="PRINTS" id="PR00454">
    <property type="entry name" value="ETSDOMAIN"/>
</dbReference>
<keyword evidence="7" id="KW-1185">Reference proteome</keyword>
<evidence type="ECO:0000256" key="3">
    <source>
        <dbReference type="RuleBase" id="RU004019"/>
    </source>
</evidence>
<dbReference type="Pfam" id="PF00178">
    <property type="entry name" value="Ets"/>
    <property type="match status" value="1"/>
</dbReference>
<evidence type="ECO:0000256" key="4">
    <source>
        <dbReference type="SAM" id="MobiDB-lite"/>
    </source>
</evidence>
<dbReference type="Proteomes" id="UP000018936">
    <property type="component" value="Unassembled WGS sequence"/>
</dbReference>
<accession>V8NXG4</accession>
<dbReference type="SUPFAM" id="SSF46785">
    <property type="entry name" value="Winged helix' DNA-binding domain"/>
    <property type="match status" value="1"/>
</dbReference>
<evidence type="ECO:0000313" key="7">
    <source>
        <dbReference type="Proteomes" id="UP000018936"/>
    </source>
</evidence>
<proteinExistence type="inferred from homology"/>
<dbReference type="GO" id="GO:0043565">
    <property type="term" value="F:sequence-specific DNA binding"/>
    <property type="evidence" value="ECO:0007669"/>
    <property type="project" value="InterPro"/>
</dbReference>
<feature type="domain" description="ETS" evidence="5">
    <location>
        <begin position="54"/>
        <end position="123"/>
    </location>
</feature>
<feature type="region of interest" description="Disordered" evidence="4">
    <location>
        <begin position="1"/>
        <end position="54"/>
    </location>
</feature>
<dbReference type="InterPro" id="IPR036388">
    <property type="entry name" value="WH-like_DNA-bd_sf"/>
</dbReference>
<evidence type="ECO:0000256" key="2">
    <source>
        <dbReference type="ARBA" id="ARBA00023125"/>
    </source>
</evidence>
<dbReference type="InterPro" id="IPR046328">
    <property type="entry name" value="ETS_fam"/>
</dbReference>